<dbReference type="UniPathway" id="UPA00124"/>
<dbReference type="InterPro" id="IPR036291">
    <property type="entry name" value="NAD(P)-bd_dom_sf"/>
</dbReference>
<dbReference type="Gene3D" id="3.90.25.10">
    <property type="entry name" value="UDP-galactose 4-epimerase, domain 1"/>
    <property type="match status" value="1"/>
</dbReference>
<dbReference type="GO" id="GO:0005829">
    <property type="term" value="C:cytosol"/>
    <property type="evidence" value="ECO:0007669"/>
    <property type="project" value="TreeGrafter"/>
</dbReference>
<proteinExistence type="inferred from homology"/>
<dbReference type="EMBL" id="JACJIP010000022">
    <property type="protein sequence ID" value="MBA9086790.1"/>
    <property type="molecule type" value="Genomic_DNA"/>
</dbReference>
<comment type="similarity">
    <text evidence="1 2">Belongs to the dTDP-4-dehydrorhamnose reductase family.</text>
</comment>
<dbReference type="EC" id="1.1.1.133" evidence="2"/>
<keyword evidence="5" id="KW-1185">Reference proteome</keyword>
<keyword evidence="2" id="KW-0521">NADP</keyword>
<reference evidence="4 5" key="1">
    <citation type="submission" date="2020-08" db="EMBL/GenBank/DDBJ databases">
        <title>Genomic Encyclopedia of Type Strains, Phase III (KMG-III): the genomes of soil and plant-associated and newly described type strains.</title>
        <authorList>
            <person name="Whitman W."/>
        </authorList>
    </citation>
    <scope>NUCLEOTIDE SEQUENCE [LARGE SCALE GENOMIC DNA]</scope>
    <source>
        <strain evidence="4 5">CECT 8693</strain>
    </source>
</reference>
<evidence type="ECO:0000259" key="3">
    <source>
        <dbReference type="Pfam" id="PF04321"/>
    </source>
</evidence>
<dbReference type="Gene3D" id="3.40.50.720">
    <property type="entry name" value="NAD(P)-binding Rossmann-like Domain"/>
    <property type="match status" value="1"/>
</dbReference>
<dbReference type="InterPro" id="IPR029903">
    <property type="entry name" value="RmlD-like-bd"/>
</dbReference>
<sequence length="290" mass="32339">MRVLVTGAKGQLGQDLMNILKQANHNVIGCDRDTLDITDQVACLEQVLNLKPDAIIHCAAYTAVDRAEGDIDSAYAVNAVGTRNMVVAAERTGAKFCYISTDYVFDGTSSLPYQEYDNTNPQSIYGKSKRAGEELVKSLSSKYFIVRTSWVYGLYGNNFVKTMLRLGFEKPEISVVNDQKGSPTYTVDLAGFLLELITTEKYGIYHASNSGECTWYEFAQAIFEEATAIGKSFSIQVNPCTTEDFPRPAPRPRNSVMEHLSIRTNGFKDIRSWREGLRDFLKELQAAESD</sequence>
<dbReference type="GO" id="GO:0008831">
    <property type="term" value="F:dTDP-4-dehydrorhamnose reductase activity"/>
    <property type="evidence" value="ECO:0007669"/>
    <property type="project" value="UniProtKB-EC"/>
</dbReference>
<evidence type="ECO:0000313" key="5">
    <source>
        <dbReference type="Proteomes" id="UP000567067"/>
    </source>
</evidence>
<comment type="caution">
    <text evidence="4">The sequence shown here is derived from an EMBL/GenBank/DDBJ whole genome shotgun (WGS) entry which is preliminary data.</text>
</comment>
<dbReference type="GO" id="GO:0019305">
    <property type="term" value="P:dTDP-rhamnose biosynthetic process"/>
    <property type="evidence" value="ECO:0007669"/>
    <property type="project" value="UniProtKB-UniPathway"/>
</dbReference>
<dbReference type="PANTHER" id="PTHR10491">
    <property type="entry name" value="DTDP-4-DEHYDRORHAMNOSE REDUCTASE"/>
    <property type="match status" value="1"/>
</dbReference>
<evidence type="ECO:0000256" key="2">
    <source>
        <dbReference type="RuleBase" id="RU364082"/>
    </source>
</evidence>
<comment type="function">
    <text evidence="2">Catalyzes the reduction of dTDP-6-deoxy-L-lyxo-4-hexulose to yield dTDP-L-rhamnose.</text>
</comment>
<dbReference type="Proteomes" id="UP000567067">
    <property type="component" value="Unassembled WGS sequence"/>
</dbReference>
<dbReference type="SUPFAM" id="SSF51735">
    <property type="entry name" value="NAD(P)-binding Rossmann-fold domains"/>
    <property type="match status" value="1"/>
</dbReference>
<keyword evidence="2 4" id="KW-0560">Oxidoreductase</keyword>
<name>A0A7W3SV28_9BACL</name>
<gene>
    <name evidence="4" type="ORF">FHR92_003270</name>
</gene>
<evidence type="ECO:0000256" key="1">
    <source>
        <dbReference type="ARBA" id="ARBA00010944"/>
    </source>
</evidence>
<dbReference type="AlphaFoldDB" id="A0A7W3SV28"/>
<protein>
    <recommendedName>
        <fullName evidence="2">dTDP-4-dehydrorhamnose reductase</fullName>
        <ecNumber evidence="2">1.1.1.133</ecNumber>
    </recommendedName>
</protein>
<evidence type="ECO:0000313" key="4">
    <source>
        <dbReference type="EMBL" id="MBA9086790.1"/>
    </source>
</evidence>
<dbReference type="Pfam" id="PF04321">
    <property type="entry name" value="RmlD_sub_bind"/>
    <property type="match status" value="1"/>
</dbReference>
<dbReference type="InterPro" id="IPR005913">
    <property type="entry name" value="dTDP_dehydrorham_reduct"/>
</dbReference>
<accession>A0A7W3SV28</accession>
<dbReference type="PANTHER" id="PTHR10491:SF4">
    <property type="entry name" value="METHIONINE ADENOSYLTRANSFERASE 2 SUBUNIT BETA"/>
    <property type="match status" value="1"/>
</dbReference>
<feature type="domain" description="RmlD-like substrate binding" evidence="3">
    <location>
        <begin position="1"/>
        <end position="285"/>
    </location>
</feature>
<comment type="pathway">
    <text evidence="2">Carbohydrate biosynthesis; dTDP-L-rhamnose biosynthesis.</text>
</comment>
<dbReference type="RefSeq" id="WP_182537196.1">
    <property type="nucleotide sequence ID" value="NZ_JACJIP010000022.1"/>
</dbReference>
<dbReference type="CDD" id="cd05254">
    <property type="entry name" value="dTDP_HR_like_SDR_e"/>
    <property type="match status" value="1"/>
</dbReference>
<organism evidence="4 5">
    <name type="scientific">Fontibacillus solani</name>
    <dbReference type="NCBI Taxonomy" id="1572857"/>
    <lineage>
        <taxon>Bacteria</taxon>
        <taxon>Bacillati</taxon>
        <taxon>Bacillota</taxon>
        <taxon>Bacilli</taxon>
        <taxon>Bacillales</taxon>
        <taxon>Paenibacillaceae</taxon>
        <taxon>Fontibacillus</taxon>
    </lineage>
</organism>
<dbReference type="FunFam" id="3.40.50.720:FF:000159">
    <property type="entry name" value="dTDP-4-dehydrorhamnose reductase"/>
    <property type="match status" value="1"/>
</dbReference>
<dbReference type="NCBIfam" id="TIGR01214">
    <property type="entry name" value="rmlD"/>
    <property type="match status" value="1"/>
</dbReference>